<dbReference type="Proteomes" id="UP000030854">
    <property type="component" value="Unassembled WGS sequence"/>
</dbReference>
<feature type="region of interest" description="Disordered" evidence="2">
    <location>
        <begin position="358"/>
        <end position="390"/>
    </location>
</feature>
<feature type="region of interest" description="Disordered" evidence="2">
    <location>
        <begin position="176"/>
        <end position="209"/>
    </location>
</feature>
<evidence type="ECO:0000313" key="5">
    <source>
        <dbReference type="Proteomes" id="UP000030854"/>
    </source>
</evidence>
<dbReference type="OrthoDB" id="2152896at2759"/>
<dbReference type="PROSITE" id="PS00028">
    <property type="entry name" value="ZINC_FINGER_C2H2_1"/>
    <property type="match status" value="1"/>
</dbReference>
<dbReference type="GO" id="GO:0008270">
    <property type="term" value="F:zinc ion binding"/>
    <property type="evidence" value="ECO:0007669"/>
    <property type="project" value="UniProtKB-KW"/>
</dbReference>
<feature type="domain" description="C2H2-type" evidence="3">
    <location>
        <begin position="115"/>
        <end position="142"/>
    </location>
</feature>
<protein>
    <submittedName>
        <fullName evidence="4">Putative c2h2 finger domain protein</fullName>
    </submittedName>
</protein>
<reference evidence="4 5" key="1">
    <citation type="journal article" date="2014" name="BMC Genomics">
        <title>Adaptive genomic structural variation in the grape powdery mildew pathogen, Erysiphe necator.</title>
        <authorList>
            <person name="Jones L."/>
            <person name="Riaz S."/>
            <person name="Morales-Cruz A."/>
            <person name="Amrine K.C."/>
            <person name="McGuire B."/>
            <person name="Gubler W.D."/>
            <person name="Walker M.A."/>
            <person name="Cantu D."/>
        </authorList>
    </citation>
    <scope>NUCLEOTIDE SEQUENCE [LARGE SCALE GENOMIC DNA]</scope>
    <source>
        <strain evidence="5">c</strain>
    </source>
</reference>
<name>A0A0B1P2F6_UNCNE</name>
<evidence type="ECO:0000313" key="4">
    <source>
        <dbReference type="EMBL" id="KHJ32852.1"/>
    </source>
</evidence>
<gene>
    <name evidence="4" type="ORF">EV44_g6155</name>
</gene>
<dbReference type="HOGENOM" id="CLU_033337_0_0_1"/>
<feature type="compositionally biased region" description="Acidic residues" evidence="2">
    <location>
        <begin position="73"/>
        <end position="85"/>
    </location>
</feature>
<evidence type="ECO:0000256" key="1">
    <source>
        <dbReference type="PROSITE-ProRule" id="PRU00042"/>
    </source>
</evidence>
<dbReference type="EMBL" id="JNVN01001780">
    <property type="protein sequence ID" value="KHJ32852.1"/>
    <property type="molecule type" value="Genomic_DNA"/>
</dbReference>
<dbReference type="PROSITE" id="PS50157">
    <property type="entry name" value="ZINC_FINGER_C2H2_2"/>
    <property type="match status" value="1"/>
</dbReference>
<proteinExistence type="predicted"/>
<feature type="region of interest" description="Disordered" evidence="2">
    <location>
        <begin position="52"/>
        <end position="94"/>
    </location>
</feature>
<keyword evidence="1" id="KW-0862">Zinc</keyword>
<evidence type="ECO:0000256" key="2">
    <source>
        <dbReference type="SAM" id="MobiDB-lite"/>
    </source>
</evidence>
<organism evidence="4 5">
    <name type="scientific">Uncinula necator</name>
    <name type="common">Grape powdery mildew</name>
    <dbReference type="NCBI Taxonomy" id="52586"/>
    <lineage>
        <taxon>Eukaryota</taxon>
        <taxon>Fungi</taxon>
        <taxon>Dikarya</taxon>
        <taxon>Ascomycota</taxon>
        <taxon>Pezizomycotina</taxon>
        <taxon>Leotiomycetes</taxon>
        <taxon>Erysiphales</taxon>
        <taxon>Erysiphaceae</taxon>
        <taxon>Erysiphe</taxon>
    </lineage>
</organism>
<keyword evidence="1" id="KW-0863">Zinc-finger</keyword>
<evidence type="ECO:0000259" key="3">
    <source>
        <dbReference type="PROSITE" id="PS50157"/>
    </source>
</evidence>
<accession>A0A0B1P2F6</accession>
<comment type="caution">
    <text evidence="4">The sequence shown here is derived from an EMBL/GenBank/DDBJ whole genome shotgun (WGS) entry which is preliminary data.</text>
</comment>
<dbReference type="InterPro" id="IPR013087">
    <property type="entry name" value="Znf_C2H2_type"/>
</dbReference>
<dbReference type="STRING" id="52586.A0A0B1P2F6"/>
<feature type="compositionally biased region" description="Basic and acidic residues" evidence="2">
    <location>
        <begin position="55"/>
        <end position="72"/>
    </location>
</feature>
<sequence length="390" mass="43566">MAAAVKEAVSLTQSIPINGRKQNISRSNSCKISTFGLPSPPMSLPTQRIRLKFTGKTERSEESAVDDDRMDYMADEEGEEDEDVEQNSSKQHLLQKTTENQQLLKDGKKSCSSELKCDKCGKEYKHSSCLSKHLWEHTPEWSYTSKLLISKHQQVQLLEAASVLLTMTQDAAKITSPAQDFPSDRDSVSASSEQIDHLSSADTTPPPQAEMHNIFRKSQYTSDAYNGIYDGQSLSLSYKSVSSTDLFGKEIIGSKFSEENPKLYQNRYPSSSEFIGNHEDDCLVSAVQLLSCSFGSTGNSIPKAKTYTPQIPSVPNLPNHYLDNAYFSNPTFSPGHFPQQPESYTRSQILHCEDVKMENGEITTDDEEFDQKSSARSNEDDEGVFGRMEE</sequence>
<keyword evidence="5" id="KW-1185">Reference proteome</keyword>
<dbReference type="AlphaFoldDB" id="A0A0B1P2F6"/>
<dbReference type="OMA" id="EHTPEWA"/>
<keyword evidence="1" id="KW-0479">Metal-binding</keyword>